<evidence type="ECO:0000313" key="11">
    <source>
        <dbReference type="Proteomes" id="UP000624325"/>
    </source>
</evidence>
<feature type="transmembrane region" description="Helical" evidence="7">
    <location>
        <begin position="72"/>
        <end position="99"/>
    </location>
</feature>
<feature type="domain" description="Cell wall-active antibiotics response LiaF-like C-terminal" evidence="9">
    <location>
        <begin position="387"/>
        <end position="481"/>
    </location>
</feature>
<dbReference type="InterPro" id="IPR007168">
    <property type="entry name" value="Phageshock_PspC_N"/>
</dbReference>
<feature type="transmembrane region" description="Helical" evidence="7">
    <location>
        <begin position="120"/>
        <end position="138"/>
    </location>
</feature>
<evidence type="ECO:0000256" key="3">
    <source>
        <dbReference type="ARBA" id="ARBA00022692"/>
    </source>
</evidence>
<feature type="domain" description="Phage shock protein PspC N-terminal" evidence="8">
    <location>
        <begin position="47"/>
        <end position="102"/>
    </location>
</feature>
<feature type="compositionally biased region" description="Pro residues" evidence="6">
    <location>
        <begin position="199"/>
        <end position="216"/>
    </location>
</feature>
<evidence type="ECO:0000259" key="8">
    <source>
        <dbReference type="Pfam" id="PF04024"/>
    </source>
</evidence>
<evidence type="ECO:0000256" key="6">
    <source>
        <dbReference type="SAM" id="MobiDB-lite"/>
    </source>
</evidence>
<feature type="transmembrane region" description="Helical" evidence="7">
    <location>
        <begin position="340"/>
        <end position="358"/>
    </location>
</feature>
<dbReference type="Proteomes" id="UP000624325">
    <property type="component" value="Unassembled WGS sequence"/>
</dbReference>
<evidence type="ECO:0000256" key="4">
    <source>
        <dbReference type="ARBA" id="ARBA00022989"/>
    </source>
</evidence>
<keyword evidence="11" id="KW-1185">Reference proteome</keyword>
<dbReference type="InterPro" id="IPR024425">
    <property type="entry name" value="LiaF-like_C"/>
</dbReference>
<comment type="subcellular location">
    <subcellularLocation>
        <location evidence="1">Cell membrane</location>
        <topology evidence="1">Single-pass membrane protein</topology>
    </subcellularLocation>
</comment>
<dbReference type="PANTHER" id="PTHR33885">
    <property type="entry name" value="PHAGE SHOCK PROTEIN C"/>
    <property type="match status" value="1"/>
</dbReference>
<gene>
    <name evidence="10" type="ORF">Air01nite_04990</name>
</gene>
<protein>
    <submittedName>
        <fullName evidence="10">PspC family transcriptional regulator</fullName>
    </submittedName>
</protein>
<reference evidence="10 11" key="1">
    <citation type="submission" date="2021-01" db="EMBL/GenBank/DDBJ databases">
        <title>Whole genome shotgun sequence of Asanoa iriomotensis NBRC 100142.</title>
        <authorList>
            <person name="Komaki H."/>
            <person name="Tamura T."/>
        </authorList>
    </citation>
    <scope>NUCLEOTIDE SEQUENCE [LARGE SCALE GENOMIC DNA]</scope>
    <source>
        <strain evidence="10 11">NBRC 100142</strain>
    </source>
</reference>
<dbReference type="PANTHER" id="PTHR33885:SF3">
    <property type="entry name" value="PHAGE SHOCK PROTEIN C"/>
    <property type="match status" value="1"/>
</dbReference>
<proteinExistence type="predicted"/>
<feature type="compositionally biased region" description="Low complexity" evidence="6">
    <location>
        <begin position="1"/>
        <end position="18"/>
    </location>
</feature>
<dbReference type="EMBL" id="BONC01000002">
    <property type="protein sequence ID" value="GIF54404.1"/>
    <property type="molecule type" value="Genomic_DNA"/>
</dbReference>
<dbReference type="RefSeq" id="WP_203700115.1">
    <property type="nucleotide sequence ID" value="NZ_BAAALU010000011.1"/>
</dbReference>
<feature type="transmembrane region" description="Helical" evidence="7">
    <location>
        <begin position="285"/>
        <end position="304"/>
    </location>
</feature>
<dbReference type="Pfam" id="PF09922">
    <property type="entry name" value="LiaF-like_C"/>
    <property type="match status" value="1"/>
</dbReference>
<dbReference type="PRINTS" id="PR01217">
    <property type="entry name" value="PRICHEXTENSN"/>
</dbReference>
<keyword evidence="4 7" id="KW-1133">Transmembrane helix</keyword>
<feature type="transmembrane region" description="Helical" evidence="7">
    <location>
        <begin position="144"/>
        <end position="161"/>
    </location>
</feature>
<feature type="region of interest" description="Disordered" evidence="6">
    <location>
        <begin position="191"/>
        <end position="217"/>
    </location>
</feature>
<evidence type="ECO:0000256" key="1">
    <source>
        <dbReference type="ARBA" id="ARBA00004162"/>
    </source>
</evidence>
<evidence type="ECO:0000313" key="10">
    <source>
        <dbReference type="EMBL" id="GIF54404.1"/>
    </source>
</evidence>
<name>A0ABQ4BV66_9ACTN</name>
<evidence type="ECO:0000256" key="7">
    <source>
        <dbReference type="SAM" id="Phobius"/>
    </source>
</evidence>
<feature type="region of interest" description="Disordered" evidence="6">
    <location>
        <begin position="236"/>
        <end position="283"/>
    </location>
</feature>
<accession>A0ABQ4BV66</accession>
<keyword evidence="2" id="KW-1003">Cell membrane</keyword>
<comment type="caution">
    <text evidence="10">The sequence shown here is derived from an EMBL/GenBank/DDBJ whole genome shotgun (WGS) entry which is preliminary data.</text>
</comment>
<evidence type="ECO:0000259" key="9">
    <source>
        <dbReference type="Pfam" id="PF09922"/>
    </source>
</evidence>
<dbReference type="Pfam" id="PF04024">
    <property type="entry name" value="PspC"/>
    <property type="match status" value="1"/>
</dbReference>
<evidence type="ECO:0000256" key="2">
    <source>
        <dbReference type="ARBA" id="ARBA00022475"/>
    </source>
</evidence>
<feature type="transmembrane region" description="Helical" evidence="7">
    <location>
        <begin position="316"/>
        <end position="335"/>
    </location>
</feature>
<feature type="compositionally biased region" description="Pro residues" evidence="6">
    <location>
        <begin position="19"/>
        <end position="31"/>
    </location>
</feature>
<evidence type="ECO:0000256" key="5">
    <source>
        <dbReference type="ARBA" id="ARBA00023136"/>
    </source>
</evidence>
<keyword evidence="3 7" id="KW-0812">Transmembrane</keyword>
<dbReference type="InterPro" id="IPR052027">
    <property type="entry name" value="PspC"/>
</dbReference>
<organism evidence="10 11">
    <name type="scientific">Asanoa iriomotensis</name>
    <dbReference type="NCBI Taxonomy" id="234613"/>
    <lineage>
        <taxon>Bacteria</taxon>
        <taxon>Bacillati</taxon>
        <taxon>Actinomycetota</taxon>
        <taxon>Actinomycetes</taxon>
        <taxon>Micromonosporales</taxon>
        <taxon>Micromonosporaceae</taxon>
        <taxon>Asanoa</taxon>
    </lineage>
</organism>
<feature type="compositionally biased region" description="Pro residues" evidence="6">
    <location>
        <begin position="253"/>
        <end position="277"/>
    </location>
</feature>
<sequence length="483" mass="49928">MTETPETPAGAGPADEAAAPPPGPPPPPPPGAGAAPGTAAFATRYGLTRPHSGRYLAGVCAAIGRATNTDPILWRVLFAVLTVFFAVGVLIYVTAWLLIPAEGDTASPIEAVLGKGRSSMSPVTAIVLGVGCTVLFGFLVTDAFRAFVLGAAILIGGALLLNRNQRGPQPVPSGPADQRFSWSNVSPWAGTAPWQAEPAAPPPAPAPAPAAAPPPVAVDEPTEQVYAAPAPTAQFPPVTGPYPPRQQQGYQPPFAPYGPYGGPPTPPPAPPRPAKPPKPPKERSALGAATFSLIFVAMGVVAMLDLLNVIRVRPTTYFAAALLTIALGLLVGTWLGRARWLIALGLAAAAALGISSIAEYQVDHDKLGPREAVWEPTTMNELRPNYRLPFGDARLDLTSLDFAGQSKEVAVTLNAGDLEVRVPDNVDVVADVTVDAGDAQVFDQSMSGLGQSTTVEDNGSDGAGGGLLRLTIHVNTGRVEVNR</sequence>
<feature type="region of interest" description="Disordered" evidence="6">
    <location>
        <begin position="1"/>
        <end position="36"/>
    </location>
</feature>
<keyword evidence="5 7" id="KW-0472">Membrane</keyword>